<dbReference type="InterPro" id="IPR050738">
    <property type="entry name" value="Sulfatase"/>
</dbReference>
<keyword evidence="4" id="KW-0732">Signal</keyword>
<organism evidence="8 9">
    <name type="scientific">Nonomuraea diastatica</name>
    <dbReference type="NCBI Taxonomy" id="1848329"/>
    <lineage>
        <taxon>Bacteria</taxon>
        <taxon>Bacillati</taxon>
        <taxon>Actinomycetota</taxon>
        <taxon>Actinomycetes</taxon>
        <taxon>Streptosporangiales</taxon>
        <taxon>Streptosporangiaceae</taxon>
        <taxon>Nonomuraea</taxon>
    </lineage>
</organism>
<dbReference type="PANTHER" id="PTHR42693:SF42">
    <property type="entry name" value="ARYLSULFATASE G"/>
    <property type="match status" value="1"/>
</dbReference>
<keyword evidence="6" id="KW-0106">Calcium</keyword>
<sequence length="350" mass="38428">MAPGPPAHLAGPARFRHQHRWLRPGTPAELVLPYGNPTLPDGPDGEYLTDRLTDEAIALIEARGDRPFFLNLWHYAVHVPIQAPPEPVAKYEAKARDTGLAQIDPFETGEPVPTWDKRDARVRRRSVQSDPAYAAMVENLDGNIGRLLDALDRTGDAEDTIVVFTSDNGGLSTAEGSSTSNLPLKQGKGWTEDGGIRVPLIVRWPGVVAAGTRISEPVTSPDFYPTLLAATGLPPIPDQHVDGVDFGPALRGEPFARGPLFWHYPHYSNQGGRPSAAIRDGRWKLIVSFEGDPARLYDIVADPGEQIDLAAQRPELAARMREPLSRWLDDTKALLPERNRQPEPFAELPP</sequence>
<name>A0A4R4WY06_9ACTN</name>
<evidence type="ECO:0000313" key="9">
    <source>
        <dbReference type="Proteomes" id="UP000294543"/>
    </source>
</evidence>
<dbReference type="Gene3D" id="3.40.720.10">
    <property type="entry name" value="Alkaline Phosphatase, subunit A"/>
    <property type="match status" value="1"/>
</dbReference>
<evidence type="ECO:0000256" key="5">
    <source>
        <dbReference type="ARBA" id="ARBA00022801"/>
    </source>
</evidence>
<comment type="caution">
    <text evidence="8">The sequence shown here is derived from an EMBL/GenBank/DDBJ whole genome shotgun (WGS) entry which is preliminary data.</text>
</comment>
<keyword evidence="3" id="KW-0479">Metal-binding</keyword>
<evidence type="ECO:0000256" key="4">
    <source>
        <dbReference type="ARBA" id="ARBA00022729"/>
    </source>
</evidence>
<proteinExistence type="inferred from homology"/>
<evidence type="ECO:0000256" key="2">
    <source>
        <dbReference type="ARBA" id="ARBA00008779"/>
    </source>
</evidence>
<dbReference type="SUPFAM" id="SSF53649">
    <property type="entry name" value="Alkaline phosphatase-like"/>
    <property type="match status" value="1"/>
</dbReference>
<keyword evidence="9" id="KW-1185">Reference proteome</keyword>
<protein>
    <recommendedName>
        <fullName evidence="7">Sulfatase N-terminal domain-containing protein</fullName>
    </recommendedName>
</protein>
<comment type="cofactor">
    <cofactor evidence="1">
        <name>Ca(2+)</name>
        <dbReference type="ChEBI" id="CHEBI:29108"/>
    </cofactor>
</comment>
<dbReference type="OrthoDB" id="9777306at2"/>
<dbReference type="GO" id="GO:0046872">
    <property type="term" value="F:metal ion binding"/>
    <property type="evidence" value="ECO:0007669"/>
    <property type="project" value="UniProtKB-KW"/>
</dbReference>
<dbReference type="AlphaFoldDB" id="A0A4R4WY06"/>
<dbReference type="Pfam" id="PF00884">
    <property type="entry name" value="Sulfatase"/>
    <property type="match status" value="1"/>
</dbReference>
<dbReference type="InterPro" id="IPR000917">
    <property type="entry name" value="Sulfatase_N"/>
</dbReference>
<evidence type="ECO:0000313" key="8">
    <source>
        <dbReference type="EMBL" id="TDD22562.1"/>
    </source>
</evidence>
<accession>A0A4R4WY06</accession>
<evidence type="ECO:0000256" key="3">
    <source>
        <dbReference type="ARBA" id="ARBA00022723"/>
    </source>
</evidence>
<gene>
    <name evidence="8" type="ORF">E1294_11195</name>
</gene>
<evidence type="ECO:0000256" key="6">
    <source>
        <dbReference type="ARBA" id="ARBA00022837"/>
    </source>
</evidence>
<dbReference type="GO" id="GO:0004065">
    <property type="term" value="F:arylsulfatase activity"/>
    <property type="evidence" value="ECO:0007669"/>
    <property type="project" value="TreeGrafter"/>
</dbReference>
<reference evidence="8 9" key="1">
    <citation type="submission" date="2019-03" db="EMBL/GenBank/DDBJ databases">
        <title>Draft genome sequences of novel Actinobacteria.</title>
        <authorList>
            <person name="Sahin N."/>
            <person name="Ay H."/>
            <person name="Saygin H."/>
        </authorList>
    </citation>
    <scope>NUCLEOTIDE SEQUENCE [LARGE SCALE GENOMIC DNA]</scope>
    <source>
        <strain evidence="8 9">KC712</strain>
    </source>
</reference>
<keyword evidence="5" id="KW-0378">Hydrolase</keyword>
<dbReference type="InterPro" id="IPR017850">
    <property type="entry name" value="Alkaline_phosphatase_core_sf"/>
</dbReference>
<dbReference type="EMBL" id="SMKP01000024">
    <property type="protein sequence ID" value="TDD22562.1"/>
    <property type="molecule type" value="Genomic_DNA"/>
</dbReference>
<comment type="similarity">
    <text evidence="2">Belongs to the sulfatase family.</text>
</comment>
<dbReference type="PANTHER" id="PTHR42693">
    <property type="entry name" value="ARYLSULFATASE FAMILY MEMBER"/>
    <property type="match status" value="1"/>
</dbReference>
<dbReference type="Gene3D" id="3.30.1120.10">
    <property type="match status" value="1"/>
</dbReference>
<evidence type="ECO:0000256" key="1">
    <source>
        <dbReference type="ARBA" id="ARBA00001913"/>
    </source>
</evidence>
<evidence type="ECO:0000259" key="7">
    <source>
        <dbReference type="Pfam" id="PF00884"/>
    </source>
</evidence>
<dbReference type="Proteomes" id="UP000294543">
    <property type="component" value="Unassembled WGS sequence"/>
</dbReference>
<feature type="domain" description="Sulfatase N-terminal" evidence="7">
    <location>
        <begin position="34"/>
        <end position="232"/>
    </location>
</feature>